<evidence type="ECO:0000256" key="4">
    <source>
        <dbReference type="SAM" id="Coils"/>
    </source>
</evidence>
<comment type="similarity">
    <text evidence="1">Belongs to the ATG14 family.</text>
</comment>
<dbReference type="GO" id="GO:0035493">
    <property type="term" value="P:SNARE complex assembly"/>
    <property type="evidence" value="ECO:0007669"/>
    <property type="project" value="TreeGrafter"/>
</dbReference>
<evidence type="ECO:0000256" key="2">
    <source>
        <dbReference type="ARBA" id="ARBA00013807"/>
    </source>
</evidence>
<evidence type="ECO:0000256" key="3">
    <source>
        <dbReference type="ARBA" id="ARBA00023054"/>
    </source>
</evidence>
<comment type="caution">
    <text evidence="6">The sequence shown here is derived from an EMBL/GenBank/DDBJ whole genome shotgun (WGS) entry which is preliminary data.</text>
</comment>
<keyword evidence="7" id="KW-1185">Reference proteome</keyword>
<dbReference type="PANTHER" id="PTHR15157">
    <property type="entry name" value="UV RADIATION RESISTANCE-ASSOCIATED GENE PROTEIN"/>
    <property type="match status" value="1"/>
</dbReference>
<feature type="compositionally biased region" description="Low complexity" evidence="5">
    <location>
        <begin position="235"/>
        <end position="247"/>
    </location>
</feature>
<dbReference type="GO" id="GO:0000323">
    <property type="term" value="C:lytic vacuole"/>
    <property type="evidence" value="ECO:0007669"/>
    <property type="project" value="TreeGrafter"/>
</dbReference>
<feature type="region of interest" description="Disordered" evidence="5">
    <location>
        <begin position="492"/>
        <end position="516"/>
    </location>
</feature>
<gene>
    <name evidence="6" type="ORF">GSI_07042</name>
</gene>
<name>A0A2G8SAW4_9APHY</name>
<feature type="compositionally biased region" description="Low complexity" evidence="5">
    <location>
        <begin position="994"/>
        <end position="1003"/>
    </location>
</feature>
<feature type="compositionally biased region" description="Low complexity" evidence="5">
    <location>
        <begin position="290"/>
        <end position="300"/>
    </location>
</feature>
<organism evidence="6 7">
    <name type="scientific">Ganoderma sinense ZZ0214-1</name>
    <dbReference type="NCBI Taxonomy" id="1077348"/>
    <lineage>
        <taxon>Eukaryota</taxon>
        <taxon>Fungi</taxon>
        <taxon>Dikarya</taxon>
        <taxon>Basidiomycota</taxon>
        <taxon>Agaricomycotina</taxon>
        <taxon>Agaricomycetes</taxon>
        <taxon>Polyporales</taxon>
        <taxon>Polyporaceae</taxon>
        <taxon>Ganoderma</taxon>
    </lineage>
</organism>
<feature type="compositionally biased region" description="Polar residues" evidence="5">
    <location>
        <begin position="113"/>
        <end position="143"/>
    </location>
</feature>
<feature type="region of interest" description="Disordered" evidence="5">
    <location>
        <begin position="409"/>
        <end position="437"/>
    </location>
</feature>
<feature type="compositionally biased region" description="Basic and acidic residues" evidence="5">
    <location>
        <begin position="424"/>
        <end position="437"/>
    </location>
</feature>
<evidence type="ECO:0000313" key="7">
    <source>
        <dbReference type="Proteomes" id="UP000230002"/>
    </source>
</evidence>
<dbReference type="Pfam" id="PF10186">
    <property type="entry name" value="ATG14"/>
    <property type="match status" value="1"/>
</dbReference>
<dbReference type="GO" id="GO:0032991">
    <property type="term" value="C:protein-containing complex"/>
    <property type="evidence" value="ECO:0007669"/>
    <property type="project" value="UniProtKB-ARBA"/>
</dbReference>
<feature type="coiled-coil region" evidence="4">
    <location>
        <begin position="634"/>
        <end position="661"/>
    </location>
</feature>
<feature type="compositionally biased region" description="Polar residues" evidence="5">
    <location>
        <begin position="879"/>
        <end position="888"/>
    </location>
</feature>
<feature type="region of interest" description="Disordered" evidence="5">
    <location>
        <begin position="55"/>
        <end position="175"/>
    </location>
</feature>
<feature type="compositionally biased region" description="Low complexity" evidence="5">
    <location>
        <begin position="923"/>
        <end position="935"/>
    </location>
</feature>
<keyword evidence="3 4" id="KW-0175">Coiled coil</keyword>
<feature type="compositionally biased region" description="Polar residues" evidence="5">
    <location>
        <begin position="301"/>
        <end position="311"/>
    </location>
</feature>
<dbReference type="EMBL" id="AYKW01000013">
    <property type="protein sequence ID" value="PIL30873.1"/>
    <property type="molecule type" value="Genomic_DNA"/>
</dbReference>
<feature type="compositionally biased region" description="Polar residues" evidence="5">
    <location>
        <begin position="271"/>
        <end position="289"/>
    </location>
</feature>
<dbReference type="Proteomes" id="UP000230002">
    <property type="component" value="Unassembled WGS sequence"/>
</dbReference>
<sequence length="1094" mass="117623">MQTSSFPSWNGSDHEVPYATSTLSRRIRHITSVQVRNLTPFPVRDAFASALTKPSAQPQFTPYGHLSDDLDVTVGRKRGRRISSTSSVHSASRSDDDGAPGSVDYPGEPTLGRRTSSRASLQLSTSANSSGPKITRRLSNVASSGPIRPSHRSRALSIASTHSLQAPSSAPMTSGNLGTASSTFFPDFFRDTSQKSLENILYSRLVETFVTITLLPSDYHAEHPQPGSANGQQATSPSPSRHTSPSRSAKDKSPLKNGVPSRLMPRRGTVGSASPSTPSRSPIATQHAPSYSSPSVKSISNTHGKSASVSLPNGRHPKALSASSPQKARFPTSPLTALSAPSSALPSSPEAEVSPQDDALPVPDYISPIHWPSTNPIFQLSRYEFAPGTDLSGARMRVDIWGSADQERQSNFRASNSTLSRMSADAKGKGKEKQMDHPIGDSQWKILESWEVILSQLKVLPQDLAANPSHMPSNTLLISLSSGETLYLPARSLRSRSASRPPSPSTGYNSDPETEVHKVRGSVGEVGLQTPGLDSDLDDIPTSPTISELDATNAFRRKRVVKSANWQDLLKVINLQSVILDTEQSLGEVVRQIDKVVVHNEVHILAREISEREAWAAELKEERSKVDRDSDSLRNCIAARREALRRRRELLEQAQQLHEQDLKQEARTEDTITEERARLSSLRNLLPIMRSNLISIVSFIYPIELVSPPDLLFSILNVPLPIPVAATDPAPPLSLPAFKEVTEDSVATAFGYAAQLVHLLAAYTGHRLVYPVTCVGSRSMIKDGISAMVGPRNFPLFSKGVDTYRFEYGVFLLNKDIEMLMSERNLRALDMRHTLPNIKNLLLTLTDNEQRFIPGHRVVSSSVSISSLQSDTPAPAKSSLCSKPTSDLGTGADACGEDPSSDMRKHSASDDGAHAQTQTPPASGTSTPTRMTPTPRKSRASGFLDLAPLTGFLTFRGRGSASQKPSVHPVAEAPDAEGAQASLDANDSASRGLGEAADVDTGAGDAGDDEDDRRTIRGVGTGTGNAGEEDELVEGKVMTGTDACERGREQYSNHDANANANARAQGRVGTTSRGREKVVGGGPVAQTPPLVMSS</sequence>
<feature type="compositionally biased region" description="Low complexity" evidence="5">
    <location>
        <begin position="82"/>
        <end position="91"/>
    </location>
</feature>
<dbReference type="AlphaFoldDB" id="A0A2G8SAW4"/>
<feature type="compositionally biased region" description="Low complexity" evidence="5">
    <location>
        <begin position="331"/>
        <end position="349"/>
    </location>
</feature>
<dbReference type="STRING" id="1077348.A0A2G8SAW4"/>
<protein>
    <recommendedName>
        <fullName evidence="2">Autophagy-related protein 14</fullName>
    </recommendedName>
</protein>
<feature type="region of interest" description="Disordered" evidence="5">
    <location>
        <begin position="867"/>
        <end position="943"/>
    </location>
</feature>
<dbReference type="OrthoDB" id="72772at2759"/>
<reference evidence="6 7" key="1">
    <citation type="journal article" date="2015" name="Sci. Rep.">
        <title>Chromosome-level genome map provides insights into diverse defense mechanisms in the medicinal fungus Ganoderma sinense.</title>
        <authorList>
            <person name="Zhu Y."/>
            <person name="Xu J."/>
            <person name="Sun C."/>
            <person name="Zhou S."/>
            <person name="Xu H."/>
            <person name="Nelson D.R."/>
            <person name="Qian J."/>
            <person name="Song J."/>
            <person name="Luo H."/>
            <person name="Xiang L."/>
            <person name="Li Y."/>
            <person name="Xu Z."/>
            <person name="Ji A."/>
            <person name="Wang L."/>
            <person name="Lu S."/>
            <person name="Hayward A."/>
            <person name="Sun W."/>
            <person name="Li X."/>
            <person name="Schwartz D.C."/>
            <person name="Wang Y."/>
            <person name="Chen S."/>
        </authorList>
    </citation>
    <scope>NUCLEOTIDE SEQUENCE [LARGE SCALE GENOMIC DNA]</scope>
    <source>
        <strain evidence="6 7">ZZ0214-1</strain>
    </source>
</reference>
<accession>A0A2G8SAW4</accession>
<dbReference type="PANTHER" id="PTHR15157:SF5">
    <property type="entry name" value="UV RADIATION RESISTANCE-ASSOCIATED GENE PROTEIN"/>
    <property type="match status" value="1"/>
</dbReference>
<evidence type="ECO:0000256" key="5">
    <source>
        <dbReference type="SAM" id="MobiDB-lite"/>
    </source>
</evidence>
<dbReference type="InterPro" id="IPR018791">
    <property type="entry name" value="UV_resistance/autophagy_Atg14"/>
</dbReference>
<feature type="region of interest" description="Disordered" evidence="5">
    <location>
        <begin position="220"/>
        <end position="360"/>
    </location>
</feature>
<proteinExistence type="inferred from homology"/>
<evidence type="ECO:0000256" key="1">
    <source>
        <dbReference type="ARBA" id="ARBA00009574"/>
    </source>
</evidence>
<feature type="compositionally biased region" description="Polar residues" evidence="5">
    <location>
        <begin position="158"/>
        <end position="175"/>
    </location>
</feature>
<dbReference type="GO" id="GO:0005768">
    <property type="term" value="C:endosome"/>
    <property type="evidence" value="ECO:0007669"/>
    <property type="project" value="TreeGrafter"/>
</dbReference>
<feature type="region of interest" description="Disordered" evidence="5">
    <location>
        <begin position="1052"/>
        <end position="1094"/>
    </location>
</feature>
<feature type="compositionally biased region" description="Polar residues" evidence="5">
    <location>
        <begin position="411"/>
        <end position="421"/>
    </location>
</feature>
<feature type="compositionally biased region" description="Basic and acidic residues" evidence="5">
    <location>
        <begin position="901"/>
        <end position="913"/>
    </location>
</feature>
<evidence type="ECO:0000313" key="6">
    <source>
        <dbReference type="EMBL" id="PIL30873.1"/>
    </source>
</evidence>
<feature type="region of interest" description="Disordered" evidence="5">
    <location>
        <begin position="956"/>
        <end position="1031"/>
    </location>
</feature>
<dbReference type="GO" id="GO:0000149">
    <property type="term" value="F:SNARE binding"/>
    <property type="evidence" value="ECO:0007669"/>
    <property type="project" value="TreeGrafter"/>
</dbReference>